<dbReference type="InterPro" id="IPR004305">
    <property type="entry name" value="Thiaminase-2/PQQC"/>
</dbReference>
<dbReference type="RefSeq" id="XP_001382844.1">
    <property type="nucleotide sequence ID" value="XM_001382807.1"/>
</dbReference>
<dbReference type="HOGENOM" id="CLU_020520_2_1_1"/>
<feature type="domain" description="Thiaminase-2/PQQC" evidence="1">
    <location>
        <begin position="356"/>
        <end position="580"/>
    </location>
</feature>
<dbReference type="EMBL" id="CP000496">
    <property type="protein sequence ID" value="ABN64815.1"/>
    <property type="molecule type" value="Genomic_DNA"/>
</dbReference>
<reference evidence="3 4" key="1">
    <citation type="journal article" date="2007" name="Nat. Biotechnol.">
        <title>Genome sequence of the lignocellulose-bioconverting and xylose-fermenting yeast Pichia stipitis.</title>
        <authorList>
            <person name="Jeffries T.W."/>
            <person name="Grigoriev I.V."/>
            <person name="Grimwood J."/>
            <person name="Laplaza J.M."/>
            <person name="Aerts A."/>
            <person name="Salamov A."/>
            <person name="Schmutz J."/>
            <person name="Lindquist E."/>
            <person name="Dehal P."/>
            <person name="Shapiro H."/>
            <person name="Jin Y.S."/>
            <person name="Passoth V."/>
            <person name="Richardson P.M."/>
        </authorList>
    </citation>
    <scope>NUCLEOTIDE SEQUENCE [LARGE SCALE GENOMIC DNA]</scope>
    <source>
        <strain evidence="4">ATCC 58785 / CBS 6054 / NBRC 10063 / NRRL Y-11545</strain>
    </source>
</reference>
<evidence type="ECO:0000313" key="4">
    <source>
        <dbReference type="Proteomes" id="UP000002258"/>
    </source>
</evidence>
<dbReference type="SUPFAM" id="SSF53613">
    <property type="entry name" value="Ribokinase-like"/>
    <property type="match status" value="1"/>
</dbReference>
<dbReference type="OrthoDB" id="10028886at2759"/>
<dbReference type="Gene3D" id="3.40.1190.20">
    <property type="match status" value="1"/>
</dbReference>
<dbReference type="Proteomes" id="UP000002258">
    <property type="component" value="Chromosome 2"/>
</dbReference>
<dbReference type="Gene3D" id="1.20.910.10">
    <property type="entry name" value="Heme oxygenase-like"/>
    <property type="match status" value="1"/>
</dbReference>
<dbReference type="CDD" id="cd19367">
    <property type="entry name" value="TenA_C_ScTHI20-like"/>
    <property type="match status" value="1"/>
</dbReference>
<dbReference type="GO" id="GO:0008902">
    <property type="term" value="F:hydroxymethylpyrimidine kinase activity"/>
    <property type="evidence" value="ECO:0007669"/>
    <property type="project" value="TreeGrafter"/>
</dbReference>
<dbReference type="AlphaFoldDB" id="A3LN87"/>
<dbReference type="FunCoup" id="A3LN87">
    <property type="interactions" value="791"/>
</dbReference>
<gene>
    <name evidence="3" type="primary">THI20</name>
    <name evidence="3" type="ORF">PICST_70077</name>
</gene>
<dbReference type="KEGG" id="pic:PICST_70077"/>
<keyword evidence="3" id="KW-0808">Transferase</keyword>
<dbReference type="InParanoid" id="A3LN87"/>
<feature type="domain" description="Pyridoxamine kinase/Phosphomethylpyrimidine kinase" evidence="2">
    <location>
        <begin position="30"/>
        <end position="318"/>
    </location>
</feature>
<evidence type="ECO:0000259" key="2">
    <source>
        <dbReference type="Pfam" id="PF08543"/>
    </source>
</evidence>
<accession>A3LN87</accession>
<keyword evidence="3" id="KW-0418">Kinase</keyword>
<dbReference type="GeneID" id="4837639"/>
<dbReference type="EC" id="2.7.4.7" evidence="3"/>
<dbReference type="PANTHER" id="PTHR20858:SF17">
    <property type="entry name" value="HYDROXYMETHYLPYRIMIDINE_PHOSPHOMETHYLPYRIMIDINE KINASE THI20-RELATED"/>
    <property type="match status" value="1"/>
</dbReference>
<proteinExistence type="predicted"/>
<dbReference type="OMA" id="FWEMFPY"/>
<dbReference type="STRING" id="322104.A3LN87"/>
<dbReference type="CDD" id="cd01169">
    <property type="entry name" value="HMPP_kinase"/>
    <property type="match status" value="1"/>
</dbReference>
<dbReference type="Pfam" id="PF03070">
    <property type="entry name" value="TENA_THI-4"/>
    <property type="match status" value="1"/>
</dbReference>
<keyword evidence="4" id="KW-1185">Reference proteome</keyword>
<dbReference type="GO" id="GO:0008972">
    <property type="term" value="F:phosphomethylpyrimidine kinase activity"/>
    <property type="evidence" value="ECO:0007669"/>
    <property type="project" value="UniProtKB-EC"/>
</dbReference>
<evidence type="ECO:0000259" key="1">
    <source>
        <dbReference type="Pfam" id="PF03070"/>
    </source>
</evidence>
<evidence type="ECO:0000313" key="3">
    <source>
        <dbReference type="EMBL" id="ABN64815.1"/>
    </source>
</evidence>
<dbReference type="SUPFAM" id="SSF48613">
    <property type="entry name" value="Heme oxygenase-like"/>
    <property type="match status" value="1"/>
</dbReference>
<name>A3LN87_PICST</name>
<sequence length="583" mass="65377">MTTFSVVKLRTPTVKSKPVLPAVLTIAGSDNSGGAGIEADLKTFSAHKVYGLTCIAALTAQNTQLVKTFEKTPKELVKNILQLNFDDFLYGYEDSTQPLKVIKTGMLTEEAVHVIQDFLPDIKKHNVKLIVDPVMISTSGSSLFDSEGMKLCVNTLISGAYLITPNFVEARALWEIACGESAAIEKLTINSLDDFIDFVKQLQKTLKSQNVLVKGGHIPWDSRTGKPFVGTNLADVEDSIVVLDVLYESEIDKATVFESKYINTKDSHGTGCTLASAISANVAKGKNLKESISLSIDYIHKGMLSVGKKLGYGNGPLNHNVEPEENLSNVIIGNSTDTYMSVKKGNQSFFEYFKTHPSVKESWKLYTEHRFIQQLAQDKLPFQRFLYFLKQDYYYLINYAQMHGLAASVAPTYHQTHAEALIIGEVITEIEKHKEKLSKKYDIDYERDIDFDIELQPGKACVDYCNYLLEIGNRENFLGIKVALAPCLHGYAEAGLYGKSIRESYDKSTSSLDKVLSETYDTWLGDYSSEWYLNAHKEGEATLQELMESNDVSNERMDELVEIFRKVTELEVHFWDEVLDVLP</sequence>
<dbReference type="GO" id="GO:0009228">
    <property type="term" value="P:thiamine biosynthetic process"/>
    <property type="evidence" value="ECO:0007669"/>
    <property type="project" value="InterPro"/>
</dbReference>
<dbReference type="Pfam" id="PF08543">
    <property type="entry name" value="Phos_pyr_kin"/>
    <property type="match status" value="1"/>
</dbReference>
<organism evidence="3 4">
    <name type="scientific">Scheffersomyces stipitis (strain ATCC 58785 / CBS 6054 / NBRC 10063 / NRRL Y-11545)</name>
    <name type="common">Yeast</name>
    <name type="synonym">Pichia stipitis</name>
    <dbReference type="NCBI Taxonomy" id="322104"/>
    <lineage>
        <taxon>Eukaryota</taxon>
        <taxon>Fungi</taxon>
        <taxon>Dikarya</taxon>
        <taxon>Ascomycota</taxon>
        <taxon>Saccharomycotina</taxon>
        <taxon>Pichiomycetes</taxon>
        <taxon>Debaryomycetaceae</taxon>
        <taxon>Scheffersomyces</taxon>
    </lineage>
</organism>
<dbReference type="InterPro" id="IPR016084">
    <property type="entry name" value="Haem_Oase-like_multi-hlx"/>
</dbReference>
<dbReference type="InterPro" id="IPR029056">
    <property type="entry name" value="Ribokinase-like"/>
</dbReference>
<dbReference type="InterPro" id="IPR004399">
    <property type="entry name" value="HMP/HMP-P_kinase_dom"/>
</dbReference>
<dbReference type="PANTHER" id="PTHR20858">
    <property type="entry name" value="PHOSPHOMETHYLPYRIMIDINE KINASE"/>
    <property type="match status" value="1"/>
</dbReference>
<dbReference type="InterPro" id="IPR013749">
    <property type="entry name" value="PM/HMP-P_kinase-1"/>
</dbReference>
<dbReference type="GO" id="GO:0005829">
    <property type="term" value="C:cytosol"/>
    <property type="evidence" value="ECO:0007669"/>
    <property type="project" value="TreeGrafter"/>
</dbReference>
<dbReference type="eggNOG" id="KOG2598">
    <property type="taxonomic scope" value="Eukaryota"/>
</dbReference>
<protein>
    <submittedName>
        <fullName evidence="3">Phosphomethylpyrimidine kinase THI21 (HMP-phosphate kinase) (HMP-P kinase)</fullName>
        <ecNumber evidence="3">2.7.4.7</ecNumber>
    </submittedName>
</protein>